<evidence type="ECO:0000313" key="5">
    <source>
        <dbReference type="EMBL" id="KAG0290231.1"/>
    </source>
</evidence>
<comment type="subcellular location">
    <subcellularLocation>
        <location evidence="1">Host cell</location>
    </subcellularLocation>
    <subcellularLocation>
        <location evidence="2">Secreted</location>
    </subcellularLocation>
</comment>
<dbReference type="InterPro" id="IPR045379">
    <property type="entry name" value="Crinkler_N"/>
</dbReference>
<name>A0A9P6QPK0_9FUNG</name>
<accession>A0A9P6QPK0</accession>
<reference evidence="5" key="1">
    <citation type="journal article" date="2020" name="Fungal Divers.">
        <title>Resolving the Mortierellaceae phylogeny through synthesis of multi-gene phylogenetics and phylogenomics.</title>
        <authorList>
            <person name="Vandepol N."/>
            <person name="Liber J."/>
            <person name="Desiro A."/>
            <person name="Na H."/>
            <person name="Kennedy M."/>
            <person name="Barry K."/>
            <person name="Grigoriev I.V."/>
            <person name="Miller A.N."/>
            <person name="O'Donnell K."/>
            <person name="Stajich J.E."/>
            <person name="Bonito G."/>
        </authorList>
    </citation>
    <scope>NUCLEOTIDE SEQUENCE</scope>
    <source>
        <strain evidence="5">NVP60</strain>
    </source>
</reference>
<organism evidence="5 6">
    <name type="scientific">Linnemannia gamsii</name>
    <dbReference type="NCBI Taxonomy" id="64522"/>
    <lineage>
        <taxon>Eukaryota</taxon>
        <taxon>Fungi</taxon>
        <taxon>Fungi incertae sedis</taxon>
        <taxon>Mucoromycota</taxon>
        <taxon>Mortierellomycotina</taxon>
        <taxon>Mortierellomycetes</taxon>
        <taxon>Mortierellales</taxon>
        <taxon>Mortierellaceae</taxon>
        <taxon>Linnemannia</taxon>
    </lineage>
</organism>
<dbReference type="GO" id="GO:0043657">
    <property type="term" value="C:host cell"/>
    <property type="evidence" value="ECO:0007669"/>
    <property type="project" value="UniProtKB-SubCell"/>
</dbReference>
<evidence type="ECO:0000259" key="4">
    <source>
        <dbReference type="Pfam" id="PF20147"/>
    </source>
</evidence>
<dbReference type="EMBL" id="JAAAIN010002770">
    <property type="protein sequence ID" value="KAG0290231.1"/>
    <property type="molecule type" value="Genomic_DNA"/>
</dbReference>
<evidence type="ECO:0000256" key="3">
    <source>
        <dbReference type="ARBA" id="ARBA00022525"/>
    </source>
</evidence>
<keyword evidence="3" id="KW-0964">Secreted</keyword>
<evidence type="ECO:0000313" key="6">
    <source>
        <dbReference type="Proteomes" id="UP000823405"/>
    </source>
</evidence>
<comment type="caution">
    <text evidence="5">The sequence shown here is derived from an EMBL/GenBank/DDBJ whole genome shotgun (WGS) entry which is preliminary data.</text>
</comment>
<evidence type="ECO:0000256" key="2">
    <source>
        <dbReference type="ARBA" id="ARBA00004613"/>
    </source>
</evidence>
<evidence type="ECO:0000256" key="1">
    <source>
        <dbReference type="ARBA" id="ARBA00004340"/>
    </source>
</evidence>
<dbReference type="GO" id="GO:0005576">
    <property type="term" value="C:extracellular region"/>
    <property type="evidence" value="ECO:0007669"/>
    <property type="project" value="UniProtKB-SubCell"/>
</dbReference>
<dbReference type="AlphaFoldDB" id="A0A9P6QPK0"/>
<dbReference type="OrthoDB" id="2393824at2759"/>
<keyword evidence="6" id="KW-1185">Reference proteome</keyword>
<proteinExistence type="predicted"/>
<protein>
    <recommendedName>
        <fullName evidence="4">Crinkler effector protein N-terminal domain-containing protein</fullName>
    </recommendedName>
</protein>
<sequence>MRCIVEGESVSHAFKLKNIPSSDDVDDLKRRIKAEQSPDFDDIVANKLTLWRVSIPKIKQSSAIMIDALDDKTKLDEPRTSIALAFPQPVDDNTYILVQRSPSVRALIRVRLSDESRPTLPINNVRVDLDKIADEFFSPASRNVTFLNEFVQGTHDLPVTKGSISGLPIVGKRGLERPGTAPSLLFVNLPAQSGTLLNQAERILTDFPGKRHLPLFGICVALLINHVFVDVLASVSGCGKTRTAVDLLSRSWGFYFNAGAADYDSSDMHTLIQALSEHRSIYLSDNIPNNTDRIRCLPYGLLYARLLILEHRLNIAENKDNFSCQRWMLLQIATPAFEDVFQAFFQPISVHLHNHDVPSIFALIVQQRFGEVHKLLRSRTLSSSVIPKFIIILDESQVLGRLFPTSFLDGDLKTVRPVLAPILFAFRRLANATSQNNICVMPCGTGLSSDELTWSGGASSGGKLSKGE</sequence>
<dbReference type="Pfam" id="PF20147">
    <property type="entry name" value="Crinkler"/>
    <property type="match status" value="1"/>
</dbReference>
<feature type="domain" description="Crinkler effector protein N-terminal" evidence="4">
    <location>
        <begin position="2"/>
        <end position="99"/>
    </location>
</feature>
<gene>
    <name evidence="5" type="ORF">BGZ97_006234</name>
</gene>
<dbReference type="Proteomes" id="UP000823405">
    <property type="component" value="Unassembled WGS sequence"/>
</dbReference>